<gene>
    <name evidence="1" type="ORF">ACOLOM_LOCUS3002</name>
</gene>
<proteinExistence type="predicted"/>
<evidence type="ECO:0000313" key="1">
    <source>
        <dbReference type="EMBL" id="CAG8505882.1"/>
    </source>
</evidence>
<keyword evidence="2" id="KW-1185">Reference proteome</keyword>
<reference evidence="1" key="1">
    <citation type="submission" date="2021-06" db="EMBL/GenBank/DDBJ databases">
        <authorList>
            <person name="Kallberg Y."/>
            <person name="Tangrot J."/>
            <person name="Rosling A."/>
        </authorList>
    </citation>
    <scope>NUCLEOTIDE SEQUENCE</scope>
    <source>
        <strain evidence="1">CL356</strain>
    </source>
</reference>
<accession>A0ACA9L1L1</accession>
<dbReference type="Proteomes" id="UP000789525">
    <property type="component" value="Unassembled WGS sequence"/>
</dbReference>
<dbReference type="EMBL" id="CAJVPT010004256">
    <property type="protein sequence ID" value="CAG8505882.1"/>
    <property type="molecule type" value="Genomic_DNA"/>
</dbReference>
<protein>
    <submittedName>
        <fullName evidence="1">3502_t:CDS:1</fullName>
    </submittedName>
</protein>
<sequence length="109" mass="12477">MKLYQWLNYLIRQLMLIGKRFCADICGKEFLIQVSGIAQDGKGKIGEKKAKEIIYDKLLEHLSVLCKKRSEDAGIDNIKYISTYNANSISELTNDKVQEIVDDFSKQNS</sequence>
<name>A0ACA9L1L1_9GLOM</name>
<organism evidence="1 2">
    <name type="scientific">Acaulospora colombiana</name>
    <dbReference type="NCBI Taxonomy" id="27376"/>
    <lineage>
        <taxon>Eukaryota</taxon>
        <taxon>Fungi</taxon>
        <taxon>Fungi incertae sedis</taxon>
        <taxon>Mucoromycota</taxon>
        <taxon>Glomeromycotina</taxon>
        <taxon>Glomeromycetes</taxon>
        <taxon>Diversisporales</taxon>
        <taxon>Acaulosporaceae</taxon>
        <taxon>Acaulospora</taxon>
    </lineage>
</organism>
<evidence type="ECO:0000313" key="2">
    <source>
        <dbReference type="Proteomes" id="UP000789525"/>
    </source>
</evidence>
<comment type="caution">
    <text evidence="1">The sequence shown here is derived from an EMBL/GenBank/DDBJ whole genome shotgun (WGS) entry which is preliminary data.</text>
</comment>